<accession>M4BQA5</accession>
<dbReference type="Proteomes" id="UP000011713">
    <property type="component" value="Unassembled WGS sequence"/>
</dbReference>
<proteinExistence type="evidence at transcript level"/>
<dbReference type="EMBL" id="AB922340">
    <property type="protein sequence ID" value="BAP68915.1"/>
    <property type="molecule type" value="mRNA"/>
</dbReference>
<sequence>MRLHAIELWAALTLVSIEGDSAATASELPAAKSRPPPPSSAYNSIDFQSEITSRKAESPAAISEERGTDRVSFAASWIRQAAEVEDTAWTTRAVDKLQLEDNISAAVLKLKSPTPLNKVLRIGNEKKPGVPLNEDSTERYALQNAVDDLVHASQSTSEKEKRIADMWWKQLCALFVRYDQPIAGVAELLNVDGLKGLTEKLEMLKYYIGVSPTSGPNTFLETMTANLGSEKDLVSFIGRAKLNDDVERRATELEGLQIAKWQAENKDPVELLNSMQMDKSMDALISPALYTVMKYIAEHNLEHPDKKFSVLTPVRERLGDTHVMGALVAARSNGQSKVTEGFANELLSEMKKLWKGEGKSKREFLAASGLLDGQERRNGIPGSASQRVTGCTVFSSTKRKFVPEGDVPMETVMYRAAEATRVEVKPCRELGLFFRGSAHPKLGDHRFICTDDMQRGQSASFARRRPFPVTYSFCATL</sequence>
<keyword evidence="1" id="KW-0732">Signal</keyword>
<reference evidence="3" key="3">
    <citation type="submission" date="2015-06" db="UniProtKB">
        <authorList>
            <consortium name="EnsemblProtists"/>
        </authorList>
    </citation>
    <scope>IDENTIFICATION</scope>
    <source>
        <strain evidence="3">Emoy2</strain>
    </source>
</reference>
<organism evidence="3 4">
    <name type="scientific">Hyaloperonospora arabidopsidis (strain Emoy2)</name>
    <name type="common">Downy mildew agent</name>
    <name type="synonym">Peronospora arabidopsidis</name>
    <dbReference type="NCBI Taxonomy" id="559515"/>
    <lineage>
        <taxon>Eukaryota</taxon>
        <taxon>Sar</taxon>
        <taxon>Stramenopiles</taxon>
        <taxon>Oomycota</taxon>
        <taxon>Peronosporomycetes</taxon>
        <taxon>Peronosporales</taxon>
        <taxon>Peronosporaceae</taxon>
        <taxon>Hyaloperonospora</taxon>
    </lineage>
</organism>
<evidence type="ECO:0000313" key="4">
    <source>
        <dbReference type="Proteomes" id="UP000011713"/>
    </source>
</evidence>
<protein>
    <submittedName>
        <fullName evidence="2">RxLR effector candidate protein</fullName>
    </submittedName>
</protein>
<gene>
    <name evidence="2" type="primary">HaRxLL38</name>
</gene>
<reference evidence="4" key="1">
    <citation type="journal article" date="2010" name="Science">
        <title>Signatures of adaptation to obligate biotrophy in the Hyaloperonospora arabidopsidis genome.</title>
        <authorList>
            <person name="Baxter L."/>
            <person name="Tripathy S."/>
            <person name="Ishaque N."/>
            <person name="Boot N."/>
            <person name="Cabral A."/>
            <person name="Kemen E."/>
            <person name="Thines M."/>
            <person name="Ah-Fong A."/>
            <person name="Anderson R."/>
            <person name="Badejoko W."/>
            <person name="Bittner-Eddy P."/>
            <person name="Boore J.L."/>
            <person name="Chibucos M.C."/>
            <person name="Coates M."/>
            <person name="Dehal P."/>
            <person name="Delehaunty K."/>
            <person name="Dong S."/>
            <person name="Downton P."/>
            <person name="Dumas B."/>
            <person name="Fabro G."/>
            <person name="Fronick C."/>
            <person name="Fuerstenberg S.I."/>
            <person name="Fulton L."/>
            <person name="Gaulin E."/>
            <person name="Govers F."/>
            <person name="Hughes L."/>
            <person name="Humphray S."/>
            <person name="Jiang R.H."/>
            <person name="Judelson H."/>
            <person name="Kamoun S."/>
            <person name="Kyung K."/>
            <person name="Meijer H."/>
            <person name="Minx P."/>
            <person name="Morris P."/>
            <person name="Nelson J."/>
            <person name="Phuntumart V."/>
            <person name="Qutob D."/>
            <person name="Rehmany A."/>
            <person name="Rougon-Cardoso A."/>
            <person name="Ryden P."/>
            <person name="Torto-Alalibo T."/>
            <person name="Studholme D."/>
            <person name="Wang Y."/>
            <person name="Win J."/>
            <person name="Wood J."/>
            <person name="Clifton S.W."/>
            <person name="Rogers J."/>
            <person name="Van den Ackerveken G."/>
            <person name="Jones J.D."/>
            <person name="McDowell J.M."/>
            <person name="Beynon J."/>
            <person name="Tyler B.M."/>
        </authorList>
    </citation>
    <scope>NUCLEOTIDE SEQUENCE [LARGE SCALE GENOMIC DNA]</scope>
    <source>
        <strain evidence="4">Emoy2</strain>
    </source>
</reference>
<dbReference type="InParanoid" id="M4BQA5"/>
<dbReference type="OMA" id="HAIELWA"/>
<dbReference type="EMBL" id="JH598554">
    <property type="status" value="NOT_ANNOTATED_CDS"/>
    <property type="molecule type" value="Genomic_DNA"/>
</dbReference>
<evidence type="ECO:0000256" key="1">
    <source>
        <dbReference type="SAM" id="SignalP"/>
    </source>
</evidence>
<evidence type="ECO:0000313" key="2">
    <source>
        <dbReference type="EMBL" id="BAP68915.1"/>
    </source>
</evidence>
<dbReference type="AlphaFoldDB" id="M4BQA5"/>
<evidence type="ECO:0000313" key="3">
    <source>
        <dbReference type="EnsemblProtists" id="HpaP808594"/>
    </source>
</evidence>
<keyword evidence="4" id="KW-1185">Reference proteome</keyword>
<dbReference type="VEuPathDB" id="FungiDB:HpaG808594"/>
<feature type="signal peptide" evidence="1">
    <location>
        <begin position="1"/>
        <end position="19"/>
    </location>
</feature>
<feature type="chain" id="PRO_5009704557" evidence="1">
    <location>
        <begin position="20"/>
        <end position="477"/>
    </location>
</feature>
<reference evidence="2" key="2">
    <citation type="journal article" date="2014" name="PLoS Pathog.">
        <title>Expression profiling during arabidopsis/downy mildew interaction reveals a highly-expressed effector that attenuates responses to salicylic acid.</title>
        <authorList>
            <person name="Asai S."/>
            <person name="Rallapalli G."/>
            <person name="Piquerez S.J.M."/>
            <person name="Caillaud M.C."/>
            <person name="Furzer O.J."/>
            <person name="Ishaque N."/>
            <person name="Wirthmueller L."/>
            <person name="Fabro G."/>
            <person name="Shirasu K."/>
            <person name="Jones J.D.G."/>
        </authorList>
    </citation>
    <scope>NUCLEOTIDE SEQUENCE</scope>
    <source>
        <strain evidence="2">Emoy2</strain>
    </source>
</reference>
<name>M4BQA5_HYAAE</name>
<dbReference type="EnsemblProtists" id="HpaT808594">
    <property type="protein sequence ID" value="HpaP808594"/>
    <property type="gene ID" value="HpaG808594"/>
</dbReference>
<dbReference type="HOGENOM" id="CLU_573019_0_0_1"/>